<dbReference type="EC" id="5.1.3.14" evidence="3"/>
<dbReference type="EMBL" id="CP093442">
    <property type="protein sequence ID" value="UOF02960.1"/>
    <property type="molecule type" value="Genomic_DNA"/>
</dbReference>
<keyword evidence="4" id="KW-1185">Reference proteome</keyword>
<sequence>MKIITVVGARPQFIKAAAVSREIAMQRSFEEIMVHTGQHFDANMSDVFFREMEIPKPKFNLGIFGKTHSAMTGEMMIKIEELCVSEQPDLMLVYGDTNSTLAGALAAAKLKIPIAHVEAGLRSFNMTMPEEINRVLTDRVSKYLFCPSESAMKNLAKEGYNTLACKVLNSGDVMMDAALYYSKISEKRSKIVADLKLSDYGLCTIHRAENTDSAERLNQIFSALTEISLEKSIVLPLHPRTRKFIEQYKIETKNIKIIDPVGYFDMLELLKNASFVFTDSGGLQKEAYFFDKPCITMRDETEWTELVEIGQNVITGANSDRILKAYHQATDQRVWPQGLYGNGDASKKIVAHLMEQI</sequence>
<dbReference type="CDD" id="cd03786">
    <property type="entry name" value="GTB_UDP-GlcNAc_2-Epimerase"/>
    <property type="match status" value="1"/>
</dbReference>
<dbReference type="Pfam" id="PF02350">
    <property type="entry name" value="Epimerase_2"/>
    <property type="match status" value="1"/>
</dbReference>
<reference evidence="3" key="1">
    <citation type="submission" date="2022-03" db="EMBL/GenBank/DDBJ databases">
        <title>Genome Identification and Characterization of new species Bdellovibrio reynosense LBG001 sp. nov. from a Mexico soil sample.</title>
        <authorList>
            <person name="Camilli A."/>
            <person name="Ajao Y."/>
            <person name="Guo X."/>
        </authorList>
    </citation>
    <scope>NUCLEOTIDE SEQUENCE</scope>
    <source>
        <strain evidence="3">LBG001</strain>
    </source>
</reference>
<name>A0ABY4CDB6_9BACT</name>
<proteinExistence type="inferred from homology"/>
<evidence type="ECO:0000313" key="3">
    <source>
        <dbReference type="EMBL" id="UOF02960.1"/>
    </source>
</evidence>
<dbReference type="SUPFAM" id="SSF53756">
    <property type="entry name" value="UDP-Glycosyltransferase/glycogen phosphorylase"/>
    <property type="match status" value="1"/>
</dbReference>
<evidence type="ECO:0000259" key="2">
    <source>
        <dbReference type="Pfam" id="PF02350"/>
    </source>
</evidence>
<dbReference type="Gene3D" id="3.40.50.2000">
    <property type="entry name" value="Glycogen Phosphorylase B"/>
    <property type="match status" value="2"/>
</dbReference>
<dbReference type="PANTHER" id="PTHR43174">
    <property type="entry name" value="UDP-N-ACETYLGLUCOSAMINE 2-EPIMERASE"/>
    <property type="match status" value="1"/>
</dbReference>
<dbReference type="PANTHER" id="PTHR43174:SF1">
    <property type="entry name" value="UDP-N-ACETYLGLUCOSAMINE 2-EPIMERASE"/>
    <property type="match status" value="1"/>
</dbReference>
<dbReference type="InterPro" id="IPR029767">
    <property type="entry name" value="WecB-like"/>
</dbReference>
<dbReference type="GO" id="GO:0008761">
    <property type="term" value="F:UDP-N-acetylglucosamine 2-epimerase activity"/>
    <property type="evidence" value="ECO:0007669"/>
    <property type="project" value="UniProtKB-EC"/>
</dbReference>
<dbReference type="NCBIfam" id="TIGR00236">
    <property type="entry name" value="wecB"/>
    <property type="match status" value="1"/>
</dbReference>
<organism evidence="3 4">
    <name type="scientific">Bdellovibrio reynosensis</name>
    <dbReference type="NCBI Taxonomy" id="2835041"/>
    <lineage>
        <taxon>Bacteria</taxon>
        <taxon>Pseudomonadati</taxon>
        <taxon>Bdellovibrionota</taxon>
        <taxon>Bdellovibrionia</taxon>
        <taxon>Bdellovibrionales</taxon>
        <taxon>Pseudobdellovibrionaceae</taxon>
        <taxon>Bdellovibrio</taxon>
    </lineage>
</organism>
<dbReference type="InterPro" id="IPR003331">
    <property type="entry name" value="UDP_GlcNAc_Epimerase_2_dom"/>
</dbReference>
<accession>A0ABY4CDB6</accession>
<comment type="similarity">
    <text evidence="1">Belongs to the UDP-N-acetylglucosamine 2-epimerase family.</text>
</comment>
<evidence type="ECO:0000256" key="1">
    <source>
        <dbReference type="RuleBase" id="RU003513"/>
    </source>
</evidence>
<feature type="domain" description="UDP-N-acetylglucosamine 2-epimerase" evidence="2">
    <location>
        <begin position="22"/>
        <end position="353"/>
    </location>
</feature>
<dbReference type="Proteomes" id="UP000830116">
    <property type="component" value="Chromosome"/>
</dbReference>
<protein>
    <submittedName>
        <fullName evidence="3">UDP-N-acetylglucosamine 2-epimerase (Non-hydrolyzing)</fullName>
        <ecNumber evidence="3">5.1.3.14</ecNumber>
    </submittedName>
</protein>
<dbReference type="RefSeq" id="WP_243540778.1">
    <property type="nucleotide sequence ID" value="NZ_CP093442.1"/>
</dbReference>
<evidence type="ECO:0000313" key="4">
    <source>
        <dbReference type="Proteomes" id="UP000830116"/>
    </source>
</evidence>
<keyword evidence="1 3" id="KW-0413">Isomerase</keyword>
<gene>
    <name evidence="3" type="primary">wecB</name>
    <name evidence="3" type="ORF">MNR06_04610</name>
</gene>